<sequence>MDTTWQEGTRSPSQVGESSIGLEIAFYSSALSPKGIGQVGDEMEQLTCHQTVS</sequence>
<dbReference type="EMBL" id="JACXVP010000010">
    <property type="protein sequence ID" value="KAG5580798.1"/>
    <property type="molecule type" value="Genomic_DNA"/>
</dbReference>
<reference evidence="1 2" key="1">
    <citation type="submission" date="2020-09" db="EMBL/GenBank/DDBJ databases">
        <title>De no assembly of potato wild relative species, Solanum commersonii.</title>
        <authorList>
            <person name="Cho K."/>
        </authorList>
    </citation>
    <scope>NUCLEOTIDE SEQUENCE [LARGE SCALE GENOMIC DNA]</scope>
    <source>
        <strain evidence="1">LZ3.2</strain>
        <tissue evidence="1">Leaf</tissue>
    </source>
</reference>
<gene>
    <name evidence="1" type="ORF">H5410_051425</name>
</gene>
<comment type="caution">
    <text evidence="1">The sequence shown here is derived from an EMBL/GenBank/DDBJ whole genome shotgun (WGS) entry which is preliminary data.</text>
</comment>
<keyword evidence="2" id="KW-1185">Reference proteome</keyword>
<name>A0A9J5X0N5_SOLCO</name>
<evidence type="ECO:0000313" key="2">
    <source>
        <dbReference type="Proteomes" id="UP000824120"/>
    </source>
</evidence>
<proteinExistence type="predicted"/>
<accession>A0A9J5X0N5</accession>
<protein>
    <submittedName>
        <fullName evidence="1">Uncharacterized protein</fullName>
    </submittedName>
</protein>
<dbReference type="AlphaFoldDB" id="A0A9J5X0N5"/>
<evidence type="ECO:0000313" key="1">
    <source>
        <dbReference type="EMBL" id="KAG5580798.1"/>
    </source>
</evidence>
<organism evidence="1 2">
    <name type="scientific">Solanum commersonii</name>
    <name type="common">Commerson's wild potato</name>
    <name type="synonym">Commerson's nightshade</name>
    <dbReference type="NCBI Taxonomy" id="4109"/>
    <lineage>
        <taxon>Eukaryota</taxon>
        <taxon>Viridiplantae</taxon>
        <taxon>Streptophyta</taxon>
        <taxon>Embryophyta</taxon>
        <taxon>Tracheophyta</taxon>
        <taxon>Spermatophyta</taxon>
        <taxon>Magnoliopsida</taxon>
        <taxon>eudicotyledons</taxon>
        <taxon>Gunneridae</taxon>
        <taxon>Pentapetalae</taxon>
        <taxon>asterids</taxon>
        <taxon>lamiids</taxon>
        <taxon>Solanales</taxon>
        <taxon>Solanaceae</taxon>
        <taxon>Solanoideae</taxon>
        <taxon>Solaneae</taxon>
        <taxon>Solanum</taxon>
    </lineage>
</organism>
<dbReference type="Proteomes" id="UP000824120">
    <property type="component" value="Chromosome 10"/>
</dbReference>